<dbReference type="PROSITE" id="PS00903">
    <property type="entry name" value="CYT_DCMP_DEAMINASES_1"/>
    <property type="match status" value="1"/>
</dbReference>
<comment type="cofactor">
    <cofactor evidence="1">
        <name>Zn(2+)</name>
        <dbReference type="ChEBI" id="CHEBI:29105"/>
    </cofactor>
</comment>
<evidence type="ECO:0000256" key="1">
    <source>
        <dbReference type="ARBA" id="ARBA00001947"/>
    </source>
</evidence>
<gene>
    <name evidence="7" type="ORF">NQT62_14370</name>
</gene>
<accession>A0ABT1WKM6</accession>
<dbReference type="Proteomes" id="UP001204142">
    <property type="component" value="Unassembled WGS sequence"/>
</dbReference>
<dbReference type="CDD" id="cd01286">
    <property type="entry name" value="deoxycytidylate_deaminase"/>
    <property type="match status" value="1"/>
</dbReference>
<proteinExistence type="inferred from homology"/>
<dbReference type="Gene3D" id="3.40.140.10">
    <property type="entry name" value="Cytidine Deaminase, domain 2"/>
    <property type="match status" value="1"/>
</dbReference>
<dbReference type="PANTHER" id="PTHR11086">
    <property type="entry name" value="DEOXYCYTIDYLATE DEAMINASE-RELATED"/>
    <property type="match status" value="1"/>
</dbReference>
<evidence type="ECO:0000259" key="6">
    <source>
        <dbReference type="PROSITE" id="PS51747"/>
    </source>
</evidence>
<evidence type="ECO:0000256" key="4">
    <source>
        <dbReference type="ARBA" id="ARBA00022801"/>
    </source>
</evidence>
<keyword evidence="3" id="KW-0479">Metal-binding</keyword>
<feature type="domain" description="CMP/dCMP-type deaminase" evidence="6">
    <location>
        <begin position="10"/>
        <end position="151"/>
    </location>
</feature>
<dbReference type="InterPro" id="IPR015517">
    <property type="entry name" value="dCMP_deaminase-rel"/>
</dbReference>
<keyword evidence="8" id="KW-1185">Reference proteome</keyword>
<dbReference type="RefSeq" id="WP_256765432.1">
    <property type="nucleotide sequence ID" value="NZ_JANIGO010000006.1"/>
</dbReference>
<dbReference type="PROSITE" id="PS51747">
    <property type="entry name" value="CYT_DCMP_DEAMINASES_2"/>
    <property type="match status" value="1"/>
</dbReference>
<dbReference type="InterPro" id="IPR016193">
    <property type="entry name" value="Cytidine_deaminase-like"/>
</dbReference>
<evidence type="ECO:0000313" key="7">
    <source>
        <dbReference type="EMBL" id="MCQ8897623.1"/>
    </source>
</evidence>
<dbReference type="PANTHER" id="PTHR11086:SF18">
    <property type="entry name" value="DEOXYCYTIDYLATE DEAMINASE"/>
    <property type="match status" value="1"/>
</dbReference>
<organism evidence="7 8">
    <name type="scientific">Limnobacter humi</name>
    <dbReference type="NCBI Taxonomy" id="1778671"/>
    <lineage>
        <taxon>Bacteria</taxon>
        <taxon>Pseudomonadati</taxon>
        <taxon>Pseudomonadota</taxon>
        <taxon>Betaproteobacteria</taxon>
        <taxon>Burkholderiales</taxon>
        <taxon>Burkholderiaceae</taxon>
        <taxon>Limnobacter</taxon>
    </lineage>
</organism>
<keyword evidence="4" id="KW-0378">Hydrolase</keyword>
<dbReference type="InterPro" id="IPR002125">
    <property type="entry name" value="CMP_dCMP_dom"/>
</dbReference>
<dbReference type="EMBL" id="JANIGO010000006">
    <property type="protein sequence ID" value="MCQ8897623.1"/>
    <property type="molecule type" value="Genomic_DNA"/>
</dbReference>
<keyword evidence="5" id="KW-0862">Zinc</keyword>
<dbReference type="SUPFAM" id="SSF53927">
    <property type="entry name" value="Cytidine deaminase-like"/>
    <property type="match status" value="1"/>
</dbReference>
<comment type="similarity">
    <text evidence="2">Belongs to the cytidine and deoxycytidylate deaminase family.</text>
</comment>
<comment type="caution">
    <text evidence="7">The sequence shown here is derived from an EMBL/GenBank/DDBJ whole genome shotgun (WGS) entry which is preliminary data.</text>
</comment>
<evidence type="ECO:0000256" key="5">
    <source>
        <dbReference type="ARBA" id="ARBA00022833"/>
    </source>
</evidence>
<dbReference type="Pfam" id="PF00383">
    <property type="entry name" value="dCMP_cyt_deam_1"/>
    <property type="match status" value="1"/>
</dbReference>
<dbReference type="InterPro" id="IPR016192">
    <property type="entry name" value="APOBEC/CMP_deaminase_Zn-bd"/>
</dbReference>
<evidence type="ECO:0000313" key="8">
    <source>
        <dbReference type="Proteomes" id="UP001204142"/>
    </source>
</evidence>
<reference evidence="7 8" key="1">
    <citation type="submission" date="2022-07" db="EMBL/GenBank/DDBJ databases">
        <authorList>
            <person name="Xamxidin M."/>
            <person name="Wu M."/>
        </authorList>
    </citation>
    <scope>NUCLEOTIDE SEQUENCE [LARGE SCALE GENOMIC DNA]</scope>
    <source>
        <strain evidence="7 8">NBRC 111650</strain>
    </source>
</reference>
<evidence type="ECO:0000256" key="2">
    <source>
        <dbReference type="ARBA" id="ARBA00006576"/>
    </source>
</evidence>
<dbReference type="InterPro" id="IPR035105">
    <property type="entry name" value="Deoxycytidylate_deaminase_dom"/>
</dbReference>
<name>A0ABT1WKM6_9BURK</name>
<evidence type="ECO:0000256" key="3">
    <source>
        <dbReference type="ARBA" id="ARBA00022723"/>
    </source>
</evidence>
<protein>
    <submittedName>
        <fullName evidence="7">dCMP deaminase family protein</fullName>
    </submittedName>
</protein>
<sequence length="187" mass="20603">MKLDPDRPPESDDYYMGIALAVRRKANCTGNRVAAVIVKNNRVIATGYNGVPEGMKNCLDGGCLRCSNPGGRFQSGTGYDLCICVHAEQNALLVAARFGISVEGANIYTTMQPCFGCAKELVQAKITKVYYLHPWIPTDVDPQMSEAKQKEYDKIMSKLDVVHIKNFDDPAARWAVTTLRAQNNSNP</sequence>